<gene>
    <name evidence="2" type="ORF">LX97_02050</name>
</gene>
<sequence length="245" mass="26625">MKNILFLLMTILGTSSAFSQVGINTPTPDESAVLDISSSDKGVLFPRMDLGDLTVADPVVNPEESLVVWNTDAANGGAAKGFYYWDDMWKPFGSAANSNNELSGVFGKLTLDSNLSINLRRYNNTSINGSSSGTSSGTSLNKGQFTIRPEVDGRYQVIYTVSYKKDNNSGADEIEFYFSENTNAINESKKTGSLSTSKTTVTNTIELDLRANQTYGIGFSRSNEAPNNVPLTIFADLTEFSIQRL</sequence>
<keyword evidence="1" id="KW-0732">Signal</keyword>
<organism evidence="2 3">
    <name type="scientific">Nonlabens dokdonensis</name>
    <dbReference type="NCBI Taxonomy" id="328515"/>
    <lineage>
        <taxon>Bacteria</taxon>
        <taxon>Pseudomonadati</taxon>
        <taxon>Bacteroidota</taxon>
        <taxon>Flavobacteriia</taxon>
        <taxon>Flavobacteriales</taxon>
        <taxon>Flavobacteriaceae</taxon>
        <taxon>Nonlabens</taxon>
    </lineage>
</organism>
<dbReference type="RefSeq" id="WP_015363268.1">
    <property type="nucleotide sequence ID" value="NZ_QKZR01000003.1"/>
</dbReference>
<feature type="signal peptide" evidence="1">
    <location>
        <begin position="1"/>
        <end position="19"/>
    </location>
</feature>
<evidence type="ECO:0000313" key="2">
    <source>
        <dbReference type="EMBL" id="PZX39696.1"/>
    </source>
</evidence>
<evidence type="ECO:0000256" key="1">
    <source>
        <dbReference type="SAM" id="SignalP"/>
    </source>
</evidence>
<protein>
    <submittedName>
        <fullName evidence="2">Uncharacterized protein</fullName>
    </submittedName>
</protein>
<proteinExistence type="predicted"/>
<name>A0ABX5PXD4_9FLAO</name>
<dbReference type="Proteomes" id="UP000248584">
    <property type="component" value="Unassembled WGS sequence"/>
</dbReference>
<comment type="caution">
    <text evidence="2">The sequence shown here is derived from an EMBL/GenBank/DDBJ whole genome shotgun (WGS) entry which is preliminary data.</text>
</comment>
<keyword evidence="3" id="KW-1185">Reference proteome</keyword>
<reference evidence="2 3" key="1">
    <citation type="submission" date="2018-06" db="EMBL/GenBank/DDBJ databases">
        <title>Genomic Encyclopedia of Archaeal and Bacterial Type Strains, Phase II (KMG-II): from individual species to whole genera.</title>
        <authorList>
            <person name="Goeker M."/>
        </authorList>
    </citation>
    <scope>NUCLEOTIDE SEQUENCE [LARGE SCALE GENOMIC DNA]</scope>
    <source>
        <strain evidence="2 3">DSM 17205</strain>
    </source>
</reference>
<accession>A0ABX5PXD4</accession>
<evidence type="ECO:0000313" key="3">
    <source>
        <dbReference type="Proteomes" id="UP000248584"/>
    </source>
</evidence>
<dbReference type="EMBL" id="QKZR01000003">
    <property type="protein sequence ID" value="PZX39696.1"/>
    <property type="molecule type" value="Genomic_DNA"/>
</dbReference>
<feature type="chain" id="PRO_5045933494" evidence="1">
    <location>
        <begin position="20"/>
        <end position="245"/>
    </location>
</feature>